<evidence type="ECO:0000256" key="3">
    <source>
        <dbReference type="ARBA" id="ARBA00022723"/>
    </source>
</evidence>
<organism evidence="7 8">
    <name type="scientific">Novosphingobium pokkalii</name>
    <dbReference type="NCBI Taxonomy" id="1770194"/>
    <lineage>
        <taxon>Bacteria</taxon>
        <taxon>Pseudomonadati</taxon>
        <taxon>Pseudomonadota</taxon>
        <taxon>Alphaproteobacteria</taxon>
        <taxon>Sphingomonadales</taxon>
        <taxon>Sphingomonadaceae</taxon>
        <taxon>Novosphingobium</taxon>
    </lineage>
</organism>
<dbReference type="PANTHER" id="PTHR24291:SF50">
    <property type="entry name" value="BIFUNCTIONAL ALBAFLAVENONE MONOOXYGENASE_TERPENE SYNTHASE"/>
    <property type="match status" value="1"/>
</dbReference>
<dbReference type="EMBL" id="JBHRYE010000030">
    <property type="protein sequence ID" value="MFC3673033.1"/>
    <property type="molecule type" value="Genomic_DNA"/>
</dbReference>
<dbReference type="InterPro" id="IPR002403">
    <property type="entry name" value="Cyt_P450_E_grp-IV"/>
</dbReference>
<dbReference type="Gene3D" id="1.10.630.10">
    <property type="entry name" value="Cytochrome P450"/>
    <property type="match status" value="1"/>
</dbReference>
<keyword evidence="4" id="KW-0560">Oxidoreductase</keyword>
<comment type="similarity">
    <text evidence="1">Belongs to the cytochrome P450 family.</text>
</comment>
<evidence type="ECO:0000313" key="7">
    <source>
        <dbReference type="EMBL" id="MFC3673033.1"/>
    </source>
</evidence>
<keyword evidence="2" id="KW-0349">Heme</keyword>
<keyword evidence="3" id="KW-0479">Metal-binding</keyword>
<reference evidence="8" key="1">
    <citation type="journal article" date="2019" name="Int. J. Syst. Evol. Microbiol.">
        <title>The Global Catalogue of Microorganisms (GCM) 10K type strain sequencing project: providing services to taxonomists for standard genome sequencing and annotation.</title>
        <authorList>
            <consortium name="The Broad Institute Genomics Platform"/>
            <consortium name="The Broad Institute Genome Sequencing Center for Infectious Disease"/>
            <person name="Wu L."/>
            <person name="Ma J."/>
        </authorList>
    </citation>
    <scope>NUCLEOTIDE SEQUENCE [LARGE SCALE GENOMIC DNA]</scope>
    <source>
        <strain evidence="8">KCTC 42224</strain>
    </source>
</reference>
<evidence type="ECO:0000256" key="4">
    <source>
        <dbReference type="ARBA" id="ARBA00023002"/>
    </source>
</evidence>
<dbReference type="RefSeq" id="WP_191325115.1">
    <property type="nucleotide sequence ID" value="NZ_BMZP01000014.1"/>
</dbReference>
<dbReference type="InterPro" id="IPR036396">
    <property type="entry name" value="Cyt_P450_sf"/>
</dbReference>
<dbReference type="InterPro" id="IPR001128">
    <property type="entry name" value="Cyt_P450"/>
</dbReference>
<dbReference type="PANTHER" id="PTHR24291">
    <property type="entry name" value="CYTOCHROME P450 FAMILY 4"/>
    <property type="match status" value="1"/>
</dbReference>
<comment type="caution">
    <text evidence="7">The sequence shown here is derived from an EMBL/GenBank/DDBJ whole genome shotgun (WGS) entry which is preliminary data.</text>
</comment>
<sequence>MLTSAIPLQDVDPALLPLPGLISDTDAPDCDEAVPWRAVPVSRALAWGDEAALLLRERARLGPVFRRGERVILLDPAFNRLVLDDDGALFPRAEPGGALALDTAVLERVLAAELARWREGTIRFQPAMAMALARALVPAVTGLAPGSGAAERLANALSTLDEGRSLLRRAMPRGLPSSPIGARQALAQGLRAAGADAPGLVDSLQASHALALRALGTLVRHLADTPDWQDTLRAEVRSPHRLSTPAGVETATQDGLRELVDMATCEALRLMPAPVLVERRLLAPLAIGAHRLEAGTRVAISPAATHADPALWPDPQHFDPLRFARLRTAERAPGAWIAADVLPAPVAPVVIAATRLGVAHLLARFGLATAGEGGKLLLRRAD</sequence>
<keyword evidence="5" id="KW-0408">Iron</keyword>
<name>A0ABV7VA57_9SPHN</name>
<keyword evidence="6" id="KW-0503">Monooxygenase</keyword>
<accession>A0ABV7VA57</accession>
<protein>
    <submittedName>
        <fullName evidence="7">Cytochrome P450</fullName>
    </submittedName>
</protein>
<evidence type="ECO:0000256" key="5">
    <source>
        <dbReference type="ARBA" id="ARBA00023004"/>
    </source>
</evidence>
<evidence type="ECO:0000313" key="8">
    <source>
        <dbReference type="Proteomes" id="UP001595683"/>
    </source>
</evidence>
<proteinExistence type="inferred from homology"/>
<dbReference type="PRINTS" id="PR00465">
    <property type="entry name" value="EP450IV"/>
</dbReference>
<gene>
    <name evidence="7" type="ORF">ACFOOT_16565</name>
</gene>
<dbReference type="SUPFAM" id="SSF48264">
    <property type="entry name" value="Cytochrome P450"/>
    <property type="match status" value="1"/>
</dbReference>
<dbReference type="InterPro" id="IPR050196">
    <property type="entry name" value="Cytochrome_P450_Monoox"/>
</dbReference>
<keyword evidence="8" id="KW-1185">Reference proteome</keyword>
<evidence type="ECO:0000256" key="6">
    <source>
        <dbReference type="ARBA" id="ARBA00023033"/>
    </source>
</evidence>
<dbReference type="Pfam" id="PF00067">
    <property type="entry name" value="p450"/>
    <property type="match status" value="1"/>
</dbReference>
<dbReference type="Proteomes" id="UP001595683">
    <property type="component" value="Unassembled WGS sequence"/>
</dbReference>
<evidence type="ECO:0000256" key="2">
    <source>
        <dbReference type="ARBA" id="ARBA00022617"/>
    </source>
</evidence>
<evidence type="ECO:0000256" key="1">
    <source>
        <dbReference type="ARBA" id="ARBA00010617"/>
    </source>
</evidence>